<proteinExistence type="predicted"/>
<accession>A0A2M4B107</accession>
<protein>
    <submittedName>
        <fullName evidence="1">Putative secreted protein</fullName>
    </submittedName>
</protein>
<organism evidence="1">
    <name type="scientific">Anopheles triannulatus</name>
    <dbReference type="NCBI Taxonomy" id="58253"/>
    <lineage>
        <taxon>Eukaryota</taxon>
        <taxon>Metazoa</taxon>
        <taxon>Ecdysozoa</taxon>
        <taxon>Arthropoda</taxon>
        <taxon>Hexapoda</taxon>
        <taxon>Insecta</taxon>
        <taxon>Pterygota</taxon>
        <taxon>Neoptera</taxon>
        <taxon>Endopterygota</taxon>
        <taxon>Diptera</taxon>
        <taxon>Nematocera</taxon>
        <taxon>Culicoidea</taxon>
        <taxon>Culicidae</taxon>
        <taxon>Anophelinae</taxon>
        <taxon>Anopheles</taxon>
    </lineage>
</organism>
<sequence length="105" mass="11761">MVRIVSSSLLFTSTFLTALRCFLYDFTRSLFDSSSVCWIAALCDTSLNRFFNCCSSPRHWFWSSSLNEFHSLSACSCTPLNSKLRISTSPCIKSSSSFKATVILS</sequence>
<evidence type="ECO:0000313" key="1">
    <source>
        <dbReference type="EMBL" id="MBW46726.1"/>
    </source>
</evidence>
<name>A0A2M4B107_9DIPT</name>
<reference evidence="1" key="1">
    <citation type="submission" date="2018-01" db="EMBL/GenBank/DDBJ databases">
        <title>An insight into the sialome of Amazonian anophelines.</title>
        <authorList>
            <person name="Ribeiro J.M."/>
            <person name="Scarpassa V."/>
            <person name="Calvo E."/>
        </authorList>
    </citation>
    <scope>NUCLEOTIDE SEQUENCE</scope>
    <source>
        <tissue evidence="1">Salivary glands</tissue>
    </source>
</reference>
<dbReference type="AlphaFoldDB" id="A0A2M4B107"/>
<dbReference type="EMBL" id="GGFK01013405">
    <property type="protein sequence ID" value="MBW46726.1"/>
    <property type="molecule type" value="Transcribed_RNA"/>
</dbReference>